<feature type="transmembrane region" description="Helical" evidence="2">
    <location>
        <begin position="39"/>
        <end position="57"/>
    </location>
</feature>
<evidence type="ECO:0000256" key="2">
    <source>
        <dbReference type="SAM" id="Phobius"/>
    </source>
</evidence>
<protein>
    <recommendedName>
        <fullName evidence="5">DUF4231 domain-containing protein</fullName>
    </recommendedName>
</protein>
<keyword evidence="2" id="KW-0812">Transmembrane</keyword>
<organism evidence="3 4">
    <name type="scientific">Rheinheimera tilapiae</name>
    <dbReference type="NCBI Taxonomy" id="875043"/>
    <lineage>
        <taxon>Bacteria</taxon>
        <taxon>Pseudomonadati</taxon>
        <taxon>Pseudomonadota</taxon>
        <taxon>Gammaproteobacteria</taxon>
        <taxon>Chromatiales</taxon>
        <taxon>Chromatiaceae</taxon>
        <taxon>Rheinheimera</taxon>
    </lineage>
</organism>
<evidence type="ECO:0000313" key="3">
    <source>
        <dbReference type="EMBL" id="MFC0047915.1"/>
    </source>
</evidence>
<proteinExistence type="predicted"/>
<gene>
    <name evidence="3" type="ORF">ACFFJP_06410</name>
</gene>
<accession>A0ABV6BAM1</accession>
<evidence type="ECO:0008006" key="5">
    <source>
        <dbReference type="Google" id="ProtNLM"/>
    </source>
</evidence>
<dbReference type="RefSeq" id="WP_377241601.1">
    <property type="nucleotide sequence ID" value="NZ_JBHLXP010000001.1"/>
</dbReference>
<reference evidence="3 4" key="1">
    <citation type="submission" date="2024-09" db="EMBL/GenBank/DDBJ databases">
        <authorList>
            <person name="Sun Q."/>
            <person name="Mori K."/>
        </authorList>
    </citation>
    <scope>NUCLEOTIDE SEQUENCE [LARGE SCALE GENOMIC DNA]</scope>
    <source>
        <strain evidence="3 4">KCTC 23315</strain>
    </source>
</reference>
<dbReference type="Proteomes" id="UP001589813">
    <property type="component" value="Unassembled WGS sequence"/>
</dbReference>
<comment type="caution">
    <text evidence="3">The sequence shown here is derived from an EMBL/GenBank/DDBJ whole genome shotgun (WGS) entry which is preliminary data.</text>
</comment>
<keyword evidence="4" id="KW-1185">Reference proteome</keyword>
<evidence type="ECO:0000256" key="1">
    <source>
        <dbReference type="SAM" id="MobiDB-lite"/>
    </source>
</evidence>
<name>A0ABV6BAM1_9GAMM</name>
<keyword evidence="2" id="KW-0472">Membrane</keyword>
<keyword evidence="2" id="KW-1133">Transmembrane helix</keyword>
<evidence type="ECO:0000313" key="4">
    <source>
        <dbReference type="Proteomes" id="UP001589813"/>
    </source>
</evidence>
<feature type="region of interest" description="Disordered" evidence="1">
    <location>
        <begin position="106"/>
        <end position="130"/>
    </location>
</feature>
<feature type="transmembrane region" description="Helical" evidence="2">
    <location>
        <begin position="63"/>
        <end position="82"/>
    </location>
</feature>
<sequence>MDTASQVKASLEYEEMLHQQKLLDEYQWLGSPYPQASNMVLFALVVLTLLLCHQFALVDAKTLLILQWASGAYSVMCGIAMAERRRTNRRMDLLFRIMQHQLATRQQNGVERHTPSTQAQPSQAAMTVGD</sequence>
<dbReference type="EMBL" id="JBHLXP010000001">
    <property type="protein sequence ID" value="MFC0047915.1"/>
    <property type="molecule type" value="Genomic_DNA"/>
</dbReference>